<organism evidence="2">
    <name type="scientific">marine sediment metagenome</name>
    <dbReference type="NCBI Taxonomy" id="412755"/>
    <lineage>
        <taxon>unclassified sequences</taxon>
        <taxon>metagenomes</taxon>
        <taxon>ecological metagenomes</taxon>
    </lineage>
</organism>
<reference evidence="2" key="1">
    <citation type="journal article" date="2015" name="Nature">
        <title>Complex archaea that bridge the gap between prokaryotes and eukaryotes.</title>
        <authorList>
            <person name="Spang A."/>
            <person name="Saw J.H."/>
            <person name="Jorgensen S.L."/>
            <person name="Zaremba-Niedzwiedzka K."/>
            <person name="Martijn J."/>
            <person name="Lind A.E."/>
            <person name="van Eijk R."/>
            <person name="Schleper C."/>
            <person name="Guy L."/>
            <person name="Ettema T.J."/>
        </authorList>
    </citation>
    <scope>NUCLEOTIDE SEQUENCE</scope>
</reference>
<evidence type="ECO:0000313" key="2">
    <source>
        <dbReference type="EMBL" id="KKM78215.1"/>
    </source>
</evidence>
<comment type="caution">
    <text evidence="2">The sequence shown here is derived from an EMBL/GenBank/DDBJ whole genome shotgun (WGS) entry which is preliminary data.</text>
</comment>
<sequence length="117" mass="12034">MAALVTDVGEQQIAQRINGAGTKPDWIGSGTDATAEAEGNTALGTEVETRDQDASPSVTTDTYTVVVTHTYGASFTIVEAGLLDASSGGNMYVRGTFGGITVGSGDKIEFTIDLQIT</sequence>
<proteinExistence type="predicted"/>
<accession>A0A0F9MN45</accession>
<evidence type="ECO:0000256" key="1">
    <source>
        <dbReference type="SAM" id="MobiDB-lite"/>
    </source>
</evidence>
<feature type="region of interest" description="Disordered" evidence="1">
    <location>
        <begin position="16"/>
        <end position="40"/>
    </location>
</feature>
<gene>
    <name evidence="2" type="ORF">LCGC14_1362170</name>
</gene>
<dbReference type="EMBL" id="LAZR01008525">
    <property type="protein sequence ID" value="KKM78215.1"/>
    <property type="molecule type" value="Genomic_DNA"/>
</dbReference>
<protein>
    <submittedName>
        <fullName evidence="2">Uncharacterized protein</fullName>
    </submittedName>
</protein>
<name>A0A0F9MN45_9ZZZZ</name>
<dbReference type="AlphaFoldDB" id="A0A0F9MN45"/>